<keyword evidence="6" id="KW-1185">Reference proteome</keyword>
<dbReference type="PANTHER" id="PTHR47933">
    <property type="entry name" value="PENTATRICOPEPTIDE REPEAT-CONTAINING PROTEIN 1, MITOCHONDRIAL"/>
    <property type="match status" value="1"/>
</dbReference>
<organism evidence="5 6">
    <name type="scientific">Linum trigynum</name>
    <dbReference type="NCBI Taxonomy" id="586398"/>
    <lineage>
        <taxon>Eukaryota</taxon>
        <taxon>Viridiplantae</taxon>
        <taxon>Streptophyta</taxon>
        <taxon>Embryophyta</taxon>
        <taxon>Tracheophyta</taxon>
        <taxon>Spermatophyta</taxon>
        <taxon>Magnoliopsida</taxon>
        <taxon>eudicotyledons</taxon>
        <taxon>Gunneridae</taxon>
        <taxon>Pentapetalae</taxon>
        <taxon>rosids</taxon>
        <taxon>fabids</taxon>
        <taxon>Malpighiales</taxon>
        <taxon>Linaceae</taxon>
        <taxon>Linum</taxon>
    </lineage>
</organism>
<dbReference type="AlphaFoldDB" id="A0AAV2EUF2"/>
<dbReference type="PROSITE" id="PS51375">
    <property type="entry name" value="PPR"/>
    <property type="match status" value="3"/>
</dbReference>
<dbReference type="Pfam" id="PF01535">
    <property type="entry name" value="PPR"/>
    <property type="match status" value="1"/>
</dbReference>
<evidence type="ECO:0000313" key="5">
    <source>
        <dbReference type="EMBL" id="CAL1389595.1"/>
    </source>
</evidence>
<gene>
    <name evidence="5" type="ORF">LTRI10_LOCUS30443</name>
</gene>
<evidence type="ECO:0000313" key="6">
    <source>
        <dbReference type="Proteomes" id="UP001497516"/>
    </source>
</evidence>
<feature type="region of interest" description="Disordered" evidence="4">
    <location>
        <begin position="482"/>
        <end position="507"/>
    </location>
</feature>
<dbReference type="Gene3D" id="1.25.40.10">
    <property type="entry name" value="Tetratricopeptide repeat domain"/>
    <property type="match status" value="3"/>
</dbReference>
<evidence type="ECO:0000256" key="1">
    <source>
        <dbReference type="ARBA" id="ARBA00007626"/>
    </source>
</evidence>
<dbReference type="Proteomes" id="UP001497516">
    <property type="component" value="Chromosome 5"/>
</dbReference>
<evidence type="ECO:0000256" key="3">
    <source>
        <dbReference type="PROSITE-ProRule" id="PRU00708"/>
    </source>
</evidence>
<dbReference type="InterPro" id="IPR002885">
    <property type="entry name" value="PPR_rpt"/>
</dbReference>
<accession>A0AAV2EUF2</accession>
<dbReference type="Pfam" id="PF13812">
    <property type="entry name" value="PPR_3"/>
    <property type="match status" value="1"/>
</dbReference>
<evidence type="ECO:0000256" key="4">
    <source>
        <dbReference type="SAM" id="MobiDB-lite"/>
    </source>
</evidence>
<dbReference type="FunFam" id="1.25.40.10:FF:000398">
    <property type="entry name" value="pentatricopeptide repeat-containing protein PNM1, mitochondrial"/>
    <property type="match status" value="1"/>
</dbReference>
<dbReference type="InterPro" id="IPR011990">
    <property type="entry name" value="TPR-like_helical_dom_sf"/>
</dbReference>
<evidence type="ECO:0008006" key="7">
    <source>
        <dbReference type="Google" id="ProtNLM"/>
    </source>
</evidence>
<sequence>MPPPSPSLPLRWLLRHCLTSRSSPTRLPPPASAHQSISSTFAPSHLPKSSFVPASFSTRYFSSQSPSPASISELDSVAQSLSAELLTDPTVDSLPVPQRLSLSFSHLAGSITPSLILQTLSLSPNAGRAVLGFHQWLVSNLDFKHTDETVSFFIDYFGRRKDFKATHELLVEGKGVIGSRTFESMVDRLVRAGRPKQVVEFFGKMEADYGFKRDRDSLTLVVRKLCDHGHANYAEKMVKNVANEIFPDETICDLLIKGWCVDGKLDEAKRLAGEIYRGGFELSVVSYNALLDCVCKLCREKDPFRMQAEAEKVLVEMDVRGIPRDVETFNVLFTNMCKLRRTQEAMDLFQRMGEWGCYPNATTFLVLIKSLYQAARVGEGDEMIDRMKSAGYGDKLDIKTYYGFLKILCGIERIEHAMGVFEMMKADGCNPGLKTYELLMENWCARNRLDKANSLYSEAVSNGVPVTPKEYKIDPRYLPKPKAVKKGKKRETLPEKTARKKRRLKQIRLSFVKKPKKQAMRRPY</sequence>
<evidence type="ECO:0000256" key="2">
    <source>
        <dbReference type="ARBA" id="ARBA00022737"/>
    </source>
</evidence>
<feature type="repeat" description="PPR" evidence="3">
    <location>
        <begin position="248"/>
        <end position="282"/>
    </location>
</feature>
<dbReference type="GO" id="GO:0003729">
    <property type="term" value="F:mRNA binding"/>
    <property type="evidence" value="ECO:0007669"/>
    <property type="project" value="TreeGrafter"/>
</dbReference>
<protein>
    <recommendedName>
        <fullName evidence="7">Pentatricopeptide repeat-containing protein PNM1, mitochondrial</fullName>
    </recommendedName>
</protein>
<dbReference type="NCBIfam" id="TIGR00756">
    <property type="entry name" value="PPR"/>
    <property type="match status" value="2"/>
</dbReference>
<dbReference type="EMBL" id="OZ034818">
    <property type="protein sequence ID" value="CAL1389595.1"/>
    <property type="molecule type" value="Genomic_DNA"/>
</dbReference>
<keyword evidence="2" id="KW-0677">Repeat</keyword>
<dbReference type="InterPro" id="IPR051240">
    <property type="entry name" value="Mito_RNA-Proc/Resp"/>
</dbReference>
<dbReference type="PANTHER" id="PTHR47933:SF26">
    <property type="entry name" value="OS03G0746400 PROTEIN"/>
    <property type="match status" value="1"/>
</dbReference>
<dbReference type="Pfam" id="PF13041">
    <property type="entry name" value="PPR_2"/>
    <property type="match status" value="1"/>
</dbReference>
<dbReference type="FunFam" id="1.25.40.10:FF:000897">
    <property type="entry name" value="Pentatricopeptide repeat-containing protein PNM1, mitochondrial"/>
    <property type="match status" value="1"/>
</dbReference>
<comment type="similarity">
    <text evidence="1">Belongs to the PPR family. P subfamily.</text>
</comment>
<name>A0AAV2EUF2_9ROSI</name>
<feature type="compositionally biased region" description="Basic residues" evidence="4">
    <location>
        <begin position="498"/>
        <end position="507"/>
    </location>
</feature>
<reference evidence="5 6" key="1">
    <citation type="submission" date="2024-04" db="EMBL/GenBank/DDBJ databases">
        <authorList>
            <person name="Fracassetti M."/>
        </authorList>
    </citation>
    <scope>NUCLEOTIDE SEQUENCE [LARGE SCALE GENOMIC DNA]</scope>
</reference>
<proteinExistence type="inferred from homology"/>
<feature type="repeat" description="PPR" evidence="3">
    <location>
        <begin position="397"/>
        <end position="431"/>
    </location>
</feature>
<feature type="repeat" description="PPR" evidence="3">
    <location>
        <begin position="325"/>
        <end position="359"/>
    </location>
</feature>